<dbReference type="RefSeq" id="WP_028356301.1">
    <property type="nucleotide sequence ID" value="NZ_NEVT01000006.1"/>
</dbReference>
<evidence type="ECO:0000256" key="7">
    <source>
        <dbReference type="ARBA" id="ARBA00022795"/>
    </source>
</evidence>
<reference evidence="13" key="1">
    <citation type="submission" date="2017-05" db="EMBL/GenBank/DDBJ databases">
        <title>Complete and WGS of Bordetella genogroups.</title>
        <authorList>
            <person name="Spilker T."/>
            <person name="Lipuma J."/>
        </authorList>
    </citation>
    <scope>NUCLEOTIDE SEQUENCE [LARGE SCALE GENOMIC DNA]</scope>
    <source>
        <strain evidence="13">AU8256</strain>
    </source>
</reference>
<feature type="region of interest" description="Disordered" evidence="11">
    <location>
        <begin position="120"/>
        <end position="149"/>
    </location>
</feature>
<organism evidence="12 13">
    <name type="scientific">Bordetella genomosp. 2</name>
    <dbReference type="NCBI Taxonomy" id="1983456"/>
    <lineage>
        <taxon>Bacteria</taxon>
        <taxon>Pseudomonadati</taxon>
        <taxon>Pseudomonadota</taxon>
        <taxon>Betaproteobacteria</taxon>
        <taxon>Burkholderiales</taxon>
        <taxon>Alcaligenaceae</taxon>
        <taxon>Bordetella</taxon>
    </lineage>
</organism>
<comment type="subcellular location">
    <subcellularLocation>
        <location evidence="1">Cell membrane</location>
        <topology evidence="1">Peripheral membrane protein</topology>
        <orientation evidence="1">Cytoplasmic side</orientation>
    </subcellularLocation>
</comment>
<dbReference type="InterPro" id="IPR052570">
    <property type="entry name" value="FliJ"/>
</dbReference>
<gene>
    <name evidence="12" type="ORF">CAL24_10265</name>
</gene>
<dbReference type="AlphaFoldDB" id="A0A261VND1"/>
<evidence type="ECO:0000256" key="9">
    <source>
        <dbReference type="ARBA" id="ARBA00023136"/>
    </source>
</evidence>
<keyword evidence="5" id="KW-1003">Cell membrane</keyword>
<dbReference type="PANTHER" id="PTHR38786:SF1">
    <property type="entry name" value="FLAGELLAR FLIJ PROTEIN"/>
    <property type="match status" value="1"/>
</dbReference>
<evidence type="ECO:0000313" key="12">
    <source>
        <dbReference type="EMBL" id="OZI75605.1"/>
    </source>
</evidence>
<dbReference type="GO" id="GO:0006935">
    <property type="term" value="P:chemotaxis"/>
    <property type="evidence" value="ECO:0007669"/>
    <property type="project" value="UniProtKB-KW"/>
</dbReference>
<feature type="compositionally biased region" description="Basic and acidic residues" evidence="11">
    <location>
        <begin position="120"/>
        <end position="138"/>
    </location>
</feature>
<dbReference type="GO" id="GO:0071973">
    <property type="term" value="P:bacterial-type flagellum-dependent cell motility"/>
    <property type="evidence" value="ECO:0007669"/>
    <property type="project" value="InterPro"/>
</dbReference>
<keyword evidence="7" id="KW-1005">Bacterial flagellum biogenesis</keyword>
<evidence type="ECO:0000256" key="3">
    <source>
        <dbReference type="ARBA" id="ARBA00020392"/>
    </source>
</evidence>
<dbReference type="InterPro" id="IPR053716">
    <property type="entry name" value="Flag_assembly_chemotaxis_eff"/>
</dbReference>
<keyword evidence="9" id="KW-0472">Membrane</keyword>
<dbReference type="InterPro" id="IPR018006">
    <property type="entry name" value="Flag_FliJ_proteobac"/>
</dbReference>
<keyword evidence="4" id="KW-0813">Transport</keyword>
<dbReference type="GO" id="GO:0009288">
    <property type="term" value="C:bacterial-type flagellum"/>
    <property type="evidence" value="ECO:0007669"/>
    <property type="project" value="InterPro"/>
</dbReference>
<evidence type="ECO:0000256" key="10">
    <source>
        <dbReference type="ARBA" id="ARBA00023225"/>
    </source>
</evidence>
<sequence>MPSGLPLDTLLGLAKDGADDAARALGRLNAQRNHAEQQLSMLHEYRQDYLARLQAAMQSGMSAADCHNYQRFIATLDDAIGQQAIVLRQADDHLAQGRAHWQQQQRRLNSFDALARREQRARATREARREQRANDEYASRLAYGQAAPR</sequence>
<keyword evidence="8" id="KW-0653">Protein transport</keyword>
<evidence type="ECO:0000256" key="6">
    <source>
        <dbReference type="ARBA" id="ARBA00022500"/>
    </source>
</evidence>
<dbReference type="NCBIfam" id="TIGR02473">
    <property type="entry name" value="flagell_FliJ"/>
    <property type="match status" value="1"/>
</dbReference>
<keyword evidence="12" id="KW-0969">Cilium</keyword>
<evidence type="ECO:0000256" key="5">
    <source>
        <dbReference type="ARBA" id="ARBA00022475"/>
    </source>
</evidence>
<dbReference type="Gene3D" id="1.10.287.1700">
    <property type="match status" value="1"/>
</dbReference>
<keyword evidence="13" id="KW-1185">Reference proteome</keyword>
<dbReference type="PRINTS" id="PR01004">
    <property type="entry name" value="FLGFLIJ"/>
</dbReference>
<dbReference type="Pfam" id="PF02050">
    <property type="entry name" value="FliJ"/>
    <property type="match status" value="1"/>
</dbReference>
<accession>A0A261VND1</accession>
<evidence type="ECO:0000256" key="11">
    <source>
        <dbReference type="SAM" id="MobiDB-lite"/>
    </source>
</evidence>
<comment type="similarity">
    <text evidence="2">Belongs to the FliJ family.</text>
</comment>
<dbReference type="GO" id="GO:0005886">
    <property type="term" value="C:plasma membrane"/>
    <property type="evidence" value="ECO:0007669"/>
    <property type="project" value="UniProtKB-SubCell"/>
</dbReference>
<dbReference type="GO" id="GO:0015031">
    <property type="term" value="P:protein transport"/>
    <property type="evidence" value="ECO:0007669"/>
    <property type="project" value="UniProtKB-KW"/>
</dbReference>
<evidence type="ECO:0000256" key="2">
    <source>
        <dbReference type="ARBA" id="ARBA00010004"/>
    </source>
</evidence>
<dbReference type="Proteomes" id="UP000215633">
    <property type="component" value="Unassembled WGS sequence"/>
</dbReference>
<dbReference type="PANTHER" id="PTHR38786">
    <property type="entry name" value="FLAGELLAR FLIJ PROTEIN"/>
    <property type="match status" value="1"/>
</dbReference>
<dbReference type="GO" id="GO:0003774">
    <property type="term" value="F:cytoskeletal motor activity"/>
    <property type="evidence" value="ECO:0007669"/>
    <property type="project" value="InterPro"/>
</dbReference>
<proteinExistence type="inferred from homology"/>
<evidence type="ECO:0000256" key="8">
    <source>
        <dbReference type="ARBA" id="ARBA00022927"/>
    </source>
</evidence>
<comment type="caution">
    <text evidence="12">The sequence shown here is derived from an EMBL/GenBank/DDBJ whole genome shotgun (WGS) entry which is preliminary data.</text>
</comment>
<dbReference type="EMBL" id="NEVT01000006">
    <property type="protein sequence ID" value="OZI75605.1"/>
    <property type="molecule type" value="Genomic_DNA"/>
</dbReference>
<evidence type="ECO:0000313" key="13">
    <source>
        <dbReference type="Proteomes" id="UP000215633"/>
    </source>
</evidence>
<dbReference type="PIRSF" id="PIRSF019404">
    <property type="entry name" value="FliJ"/>
    <property type="match status" value="1"/>
</dbReference>
<dbReference type="GO" id="GO:0044781">
    <property type="term" value="P:bacterial-type flagellum organization"/>
    <property type="evidence" value="ECO:0007669"/>
    <property type="project" value="UniProtKB-KW"/>
</dbReference>
<keyword evidence="12" id="KW-0966">Cell projection</keyword>
<name>A0A261VND1_9BORD</name>
<protein>
    <recommendedName>
        <fullName evidence="3">Flagellar FliJ protein</fullName>
    </recommendedName>
</protein>
<keyword evidence="10" id="KW-1006">Bacterial flagellum protein export</keyword>
<keyword evidence="12" id="KW-0282">Flagellum</keyword>
<dbReference type="InterPro" id="IPR012823">
    <property type="entry name" value="Flagell_FliJ"/>
</dbReference>
<keyword evidence="6" id="KW-0145">Chemotaxis</keyword>
<evidence type="ECO:0000256" key="4">
    <source>
        <dbReference type="ARBA" id="ARBA00022448"/>
    </source>
</evidence>
<evidence type="ECO:0000256" key="1">
    <source>
        <dbReference type="ARBA" id="ARBA00004413"/>
    </source>
</evidence>